<dbReference type="Proteomes" id="UP001150924">
    <property type="component" value="Unassembled WGS sequence"/>
</dbReference>
<dbReference type="Pfam" id="PF13450">
    <property type="entry name" value="NAD_binding_8"/>
    <property type="match status" value="1"/>
</dbReference>
<dbReference type="PANTHER" id="PTHR10668">
    <property type="entry name" value="PHYTOENE DEHYDROGENASE"/>
    <property type="match status" value="1"/>
</dbReference>
<dbReference type="RefSeq" id="WP_267774463.1">
    <property type="nucleotide sequence ID" value="NZ_JAPNKE010000002.1"/>
</dbReference>
<protein>
    <submittedName>
        <fullName evidence="2">NAD(P)-binding protein</fullName>
    </submittedName>
</protein>
<evidence type="ECO:0000256" key="1">
    <source>
        <dbReference type="SAM" id="MobiDB-lite"/>
    </source>
</evidence>
<organism evidence="2 3">
    <name type="scientific">Nannocystis pusilla</name>
    <dbReference type="NCBI Taxonomy" id="889268"/>
    <lineage>
        <taxon>Bacteria</taxon>
        <taxon>Pseudomonadati</taxon>
        <taxon>Myxococcota</taxon>
        <taxon>Polyangia</taxon>
        <taxon>Nannocystales</taxon>
        <taxon>Nannocystaceae</taxon>
        <taxon>Nannocystis</taxon>
    </lineage>
</organism>
<dbReference type="SUPFAM" id="SSF51905">
    <property type="entry name" value="FAD/NAD(P)-binding domain"/>
    <property type="match status" value="1"/>
</dbReference>
<evidence type="ECO:0000313" key="3">
    <source>
        <dbReference type="Proteomes" id="UP001150924"/>
    </source>
</evidence>
<keyword evidence="3" id="KW-1185">Reference proteome</keyword>
<reference evidence="2" key="1">
    <citation type="submission" date="2022-11" db="EMBL/GenBank/DDBJ databases">
        <title>Minimal conservation of predation-associated metabolite biosynthetic gene clusters underscores biosynthetic potential of Myxococcota including descriptions for ten novel species: Archangium lansinium sp. nov., Myxococcus landrumus sp. nov., Nannocystis bai.</title>
        <authorList>
            <person name="Ahearne A."/>
            <person name="Stevens C."/>
            <person name="Phillips K."/>
        </authorList>
    </citation>
    <scope>NUCLEOTIDE SEQUENCE</scope>
    <source>
        <strain evidence="2">Na p29</strain>
    </source>
</reference>
<dbReference type="EMBL" id="JAPNKE010000002">
    <property type="protein sequence ID" value="MCY1011222.1"/>
    <property type="molecule type" value="Genomic_DNA"/>
</dbReference>
<evidence type="ECO:0000313" key="2">
    <source>
        <dbReference type="EMBL" id="MCY1011222.1"/>
    </source>
</evidence>
<gene>
    <name evidence="2" type="ORF">OV079_37820</name>
</gene>
<sequence>MAGDPDAIVIGSGPNGLVAACMLARAGLRVLVCEAHSRRWGGALGSEEATLPGFVHDVGAAFFPFPRISPAFRALELEKHVELCFAEFESCHPRPTARSRVSAATSTSAPATSATRATARPSPRWPAGTAASSRRCWGSSSTRCRRSHLS</sequence>
<dbReference type="PANTHER" id="PTHR10668:SF105">
    <property type="entry name" value="DEHYDROGENASE-RELATED"/>
    <property type="match status" value="1"/>
</dbReference>
<accession>A0A9X3EVS6</accession>
<name>A0A9X3EVS6_9BACT</name>
<dbReference type="InterPro" id="IPR036188">
    <property type="entry name" value="FAD/NAD-bd_sf"/>
</dbReference>
<dbReference type="Gene3D" id="3.50.50.60">
    <property type="entry name" value="FAD/NAD(P)-binding domain"/>
    <property type="match status" value="1"/>
</dbReference>
<feature type="region of interest" description="Disordered" evidence="1">
    <location>
        <begin position="94"/>
        <end position="150"/>
    </location>
</feature>
<dbReference type="AlphaFoldDB" id="A0A9X3EVS6"/>
<feature type="compositionally biased region" description="Low complexity" evidence="1">
    <location>
        <begin position="94"/>
        <end position="127"/>
    </location>
</feature>
<proteinExistence type="predicted"/>
<comment type="caution">
    <text evidence="2">The sequence shown here is derived from an EMBL/GenBank/DDBJ whole genome shotgun (WGS) entry which is preliminary data.</text>
</comment>